<protein>
    <recommendedName>
        <fullName evidence="3">Methyl-accepting chemotaxis protein</fullName>
    </recommendedName>
</protein>
<reference evidence="2" key="1">
    <citation type="submission" date="2024-07" db="EMBL/GenBank/DDBJ databases">
        <authorList>
            <person name="Kim Y.J."/>
            <person name="Jeong J.Y."/>
        </authorList>
    </citation>
    <scope>NUCLEOTIDE SEQUENCE</scope>
    <source>
        <strain evidence="2">GIHE-MW2</strain>
    </source>
</reference>
<sequence length="50" mass="5368">MRRCTIIESVGSISTDISALKQAEIALKEAKEAAESANRAKSEFLANISD</sequence>
<evidence type="ECO:0000313" key="2">
    <source>
        <dbReference type="EMBL" id="XCM38894.1"/>
    </source>
</evidence>
<keyword evidence="1" id="KW-0175">Coiled coil</keyword>
<dbReference type="EMBL" id="CP159837">
    <property type="protein sequence ID" value="XCM38894.1"/>
    <property type="molecule type" value="Genomic_DNA"/>
</dbReference>
<organism evidence="2">
    <name type="scientific">Planktothricoides raciborskii GIHE-MW2</name>
    <dbReference type="NCBI Taxonomy" id="2792601"/>
    <lineage>
        <taxon>Bacteria</taxon>
        <taxon>Bacillati</taxon>
        <taxon>Cyanobacteriota</taxon>
        <taxon>Cyanophyceae</taxon>
        <taxon>Oscillatoriophycideae</taxon>
        <taxon>Oscillatoriales</taxon>
        <taxon>Oscillatoriaceae</taxon>
        <taxon>Planktothricoides</taxon>
    </lineage>
</organism>
<evidence type="ECO:0008006" key="3">
    <source>
        <dbReference type="Google" id="ProtNLM"/>
    </source>
</evidence>
<dbReference type="Gene3D" id="1.10.287.130">
    <property type="match status" value="1"/>
</dbReference>
<proteinExistence type="predicted"/>
<dbReference type="RefSeq" id="WP_156331625.1">
    <property type="nucleotide sequence ID" value="NZ_CP159837.1"/>
</dbReference>
<feature type="coiled-coil region" evidence="1">
    <location>
        <begin position="20"/>
        <end position="47"/>
    </location>
</feature>
<accession>A0AAU8JI36</accession>
<gene>
    <name evidence="2" type="ORF">ABWT76_001772</name>
</gene>
<dbReference type="AlphaFoldDB" id="A0AAU8JI36"/>
<evidence type="ECO:0000256" key="1">
    <source>
        <dbReference type="SAM" id="Coils"/>
    </source>
</evidence>
<name>A0AAU8JI36_9CYAN</name>